<protein>
    <submittedName>
        <fullName evidence="1">Type VI secretion system baseplate subunit TssF</fullName>
    </submittedName>
</protein>
<dbReference type="Proteomes" id="UP000547674">
    <property type="component" value="Unassembled WGS sequence"/>
</dbReference>
<sequence>MDPRLLKYYNQELQFLRESGGEFAKDYPKIAARLGLDGFECADPYVERLLEGFAFLTARVQLKLDAQFPRFTQNLLQTVFPNYIAPTPSMLVAQMHPDSGEGSLADGVKVPRGSSLKSQVGKGDQTACDYRTSQDVTLWPLEVAEAEYFRYTGAVASVDIPPIDGVKAGIRIRLKTTAGLTFNRLSLNSLRFYLRGLDEIPMHLYEQFLGNCLGFVARPTKLPAKWHVVGKKDGVKRVGFSNDEAMLPAKPSGFSGHRLLHEYFAFPSRFMFVDVEGLRPAAAQCDDTEMDLLILFDRSNPALEGKVEADQFLLHCTPAINLFPKKADRIHLNDKDYQYHVLPDRTRPMDYEVYDVTGVTGYGSGAEKEQTFLPFYAVRDMNNFLDHRAFFCMHREPRQLSAKQKASGPRSSYVGSEVYLSLVDSREAPFRSDLRQLATNTYCTNRDLPLQMPVGIGRTDFTMGAGAPVDSVRVVSGPTRPRTPFAFGEQGWRLVSHLSLNYMSLVDNDEVQGAAALRQLLGLYGDVSEAATRKQVEGLKSVQAAPITRRLMSDFGVSYARGMEVTVNLDEAAFEGSGVFLLGAVLDEFFSRYVAINSFTETVIRTLDRGEVARWPARIGKQTIL</sequence>
<comment type="caution">
    <text evidence="1">The sequence shown here is derived from an EMBL/GenBank/DDBJ whole genome shotgun (WGS) entry which is preliminary data.</text>
</comment>
<dbReference type="PANTHER" id="PTHR35370">
    <property type="entry name" value="CYTOPLASMIC PROTEIN-RELATED-RELATED"/>
    <property type="match status" value="1"/>
</dbReference>
<gene>
    <name evidence="1" type="primary">tssF</name>
    <name evidence="1" type="ORF">HKN21_08340</name>
</gene>
<reference evidence="1 2" key="1">
    <citation type="submission" date="2020-03" db="EMBL/GenBank/DDBJ databases">
        <title>Metabolic flexibility allows generalist bacteria to become dominant in a frequently disturbed ecosystem.</title>
        <authorList>
            <person name="Chen Y.-J."/>
            <person name="Leung P.M."/>
            <person name="Bay S.K."/>
            <person name="Hugenholtz P."/>
            <person name="Kessler A.J."/>
            <person name="Shelley G."/>
            <person name="Waite D.W."/>
            <person name="Cook P.L."/>
            <person name="Greening C."/>
        </authorList>
    </citation>
    <scope>NUCLEOTIDE SEQUENCE [LARGE SCALE GENOMIC DNA]</scope>
    <source>
        <strain evidence="1">SS_bin_28</strain>
    </source>
</reference>
<name>A0A7Y2H284_UNCEI</name>
<evidence type="ECO:0000313" key="2">
    <source>
        <dbReference type="Proteomes" id="UP000547674"/>
    </source>
</evidence>
<dbReference type="PIRSF" id="PIRSF028304">
    <property type="entry name" value="UCP028304"/>
    <property type="match status" value="1"/>
</dbReference>
<dbReference type="AlphaFoldDB" id="A0A7Y2H284"/>
<dbReference type="Pfam" id="PF05947">
    <property type="entry name" value="T6SS_TssF"/>
    <property type="match status" value="1"/>
</dbReference>
<dbReference type="InterPro" id="IPR010272">
    <property type="entry name" value="T6SS_TssF"/>
</dbReference>
<accession>A0A7Y2H284</accession>
<dbReference type="NCBIfam" id="TIGR03359">
    <property type="entry name" value="VI_chp_6"/>
    <property type="match status" value="1"/>
</dbReference>
<dbReference type="PANTHER" id="PTHR35370:SF1">
    <property type="entry name" value="TYPE VI SECRETION SYSTEM COMPONENT TSSF1"/>
    <property type="match status" value="1"/>
</dbReference>
<dbReference type="EMBL" id="JABDJR010000326">
    <property type="protein sequence ID" value="NNF06755.1"/>
    <property type="molecule type" value="Genomic_DNA"/>
</dbReference>
<organism evidence="1 2">
    <name type="scientific">Eiseniibacteriota bacterium</name>
    <dbReference type="NCBI Taxonomy" id="2212470"/>
    <lineage>
        <taxon>Bacteria</taxon>
        <taxon>Candidatus Eiseniibacteriota</taxon>
    </lineage>
</organism>
<proteinExistence type="predicted"/>
<evidence type="ECO:0000313" key="1">
    <source>
        <dbReference type="EMBL" id="NNF06755.1"/>
    </source>
</evidence>